<dbReference type="EMBL" id="LR217698">
    <property type="protein sequence ID" value="VFP78971.1"/>
    <property type="molecule type" value="Genomic_DNA"/>
</dbReference>
<proteinExistence type="inferred from homology"/>
<dbReference type="RefSeq" id="WP_157992249.1">
    <property type="nucleotide sequence ID" value="NZ_LR217698.1"/>
</dbReference>
<dbReference type="InterPro" id="IPR017665">
    <property type="entry name" value="Guanylate_kinase"/>
</dbReference>
<dbReference type="EC" id="2.7.4.8" evidence="2 9"/>
<keyword evidence="6 9" id="KW-0418">Kinase</keyword>
<dbReference type="InterPro" id="IPR008144">
    <property type="entry name" value="Guanylate_kin-like_dom"/>
</dbReference>
<dbReference type="FunFam" id="3.30.63.10:FF:000002">
    <property type="entry name" value="Guanylate kinase 1"/>
    <property type="match status" value="1"/>
</dbReference>
<dbReference type="SMART" id="SM00072">
    <property type="entry name" value="GuKc"/>
    <property type="match status" value="1"/>
</dbReference>
<dbReference type="InterPro" id="IPR008145">
    <property type="entry name" value="GK/Ca_channel_bsu"/>
</dbReference>
<dbReference type="PROSITE" id="PS00856">
    <property type="entry name" value="GUANYLATE_KINASE_1"/>
    <property type="match status" value="1"/>
</dbReference>
<dbReference type="SUPFAM" id="SSF52540">
    <property type="entry name" value="P-loop containing nucleoside triphosphate hydrolases"/>
    <property type="match status" value="1"/>
</dbReference>
<evidence type="ECO:0000256" key="4">
    <source>
        <dbReference type="ARBA" id="ARBA00022679"/>
    </source>
</evidence>
<dbReference type="InterPro" id="IPR027417">
    <property type="entry name" value="P-loop_NTPase"/>
</dbReference>
<dbReference type="GO" id="GO:0004385">
    <property type="term" value="F:GMP kinase activity"/>
    <property type="evidence" value="ECO:0007669"/>
    <property type="project" value="UniProtKB-UniRule"/>
</dbReference>
<comment type="function">
    <text evidence="9">Essential for recycling GMP and indirectly, cGMP.</text>
</comment>
<dbReference type="Gene3D" id="3.30.63.10">
    <property type="entry name" value="Guanylate Kinase phosphate binding domain"/>
    <property type="match status" value="1"/>
</dbReference>
<dbReference type="AlphaFoldDB" id="A0A451CZY8"/>
<evidence type="ECO:0000256" key="9">
    <source>
        <dbReference type="HAMAP-Rule" id="MF_00328"/>
    </source>
</evidence>
<evidence type="ECO:0000256" key="7">
    <source>
        <dbReference type="ARBA" id="ARBA00022840"/>
    </source>
</evidence>
<feature type="binding site" evidence="9">
    <location>
        <begin position="11"/>
        <end position="18"/>
    </location>
    <ligand>
        <name>ATP</name>
        <dbReference type="ChEBI" id="CHEBI:30616"/>
    </ligand>
</feature>
<dbReference type="GO" id="GO:0005524">
    <property type="term" value="F:ATP binding"/>
    <property type="evidence" value="ECO:0007669"/>
    <property type="project" value="UniProtKB-UniRule"/>
</dbReference>
<evidence type="ECO:0000256" key="1">
    <source>
        <dbReference type="ARBA" id="ARBA00005790"/>
    </source>
</evidence>
<dbReference type="PROSITE" id="PS50052">
    <property type="entry name" value="GUANYLATE_KINASE_2"/>
    <property type="match status" value="1"/>
</dbReference>
<keyword evidence="4 9" id="KW-0808">Transferase</keyword>
<keyword evidence="7 9" id="KW-0067">ATP-binding</keyword>
<dbReference type="Pfam" id="PF00625">
    <property type="entry name" value="Guanylate_kin"/>
    <property type="match status" value="1"/>
</dbReference>
<evidence type="ECO:0000256" key="5">
    <source>
        <dbReference type="ARBA" id="ARBA00022741"/>
    </source>
</evidence>
<evidence type="ECO:0000256" key="3">
    <source>
        <dbReference type="ARBA" id="ARBA00016296"/>
    </source>
</evidence>
<comment type="similarity">
    <text evidence="1 9">Belongs to the guanylate kinase family.</text>
</comment>
<evidence type="ECO:0000256" key="6">
    <source>
        <dbReference type="ARBA" id="ARBA00022777"/>
    </source>
</evidence>
<dbReference type="GO" id="GO:0005829">
    <property type="term" value="C:cytosol"/>
    <property type="evidence" value="ECO:0007669"/>
    <property type="project" value="TreeGrafter"/>
</dbReference>
<comment type="catalytic activity">
    <reaction evidence="9">
        <text>GMP + ATP = GDP + ADP</text>
        <dbReference type="Rhea" id="RHEA:20780"/>
        <dbReference type="ChEBI" id="CHEBI:30616"/>
        <dbReference type="ChEBI" id="CHEBI:58115"/>
        <dbReference type="ChEBI" id="CHEBI:58189"/>
        <dbReference type="ChEBI" id="CHEBI:456216"/>
        <dbReference type="EC" id="2.7.4.8"/>
    </reaction>
</comment>
<dbReference type="Proteomes" id="UP000294364">
    <property type="component" value="Chromosome"/>
</dbReference>
<dbReference type="PANTHER" id="PTHR23117">
    <property type="entry name" value="GUANYLATE KINASE-RELATED"/>
    <property type="match status" value="1"/>
</dbReference>
<dbReference type="Gene3D" id="3.40.50.300">
    <property type="entry name" value="P-loop containing nucleotide triphosphate hydrolases"/>
    <property type="match status" value="1"/>
</dbReference>
<comment type="subcellular location">
    <subcellularLocation>
        <location evidence="9">Cytoplasm</location>
    </subcellularLocation>
</comment>
<evidence type="ECO:0000256" key="8">
    <source>
        <dbReference type="ARBA" id="ARBA00030128"/>
    </source>
</evidence>
<evidence type="ECO:0000313" key="12">
    <source>
        <dbReference type="Proteomes" id="UP000294364"/>
    </source>
</evidence>
<dbReference type="InterPro" id="IPR020590">
    <property type="entry name" value="Guanylate_kinase_CS"/>
</dbReference>
<dbReference type="NCBIfam" id="TIGR03263">
    <property type="entry name" value="guanyl_kin"/>
    <property type="match status" value="1"/>
</dbReference>
<evidence type="ECO:0000313" key="11">
    <source>
        <dbReference type="EMBL" id="VFP78971.1"/>
    </source>
</evidence>
<feature type="domain" description="Guanylate kinase-like" evidence="10">
    <location>
        <begin position="4"/>
        <end position="184"/>
    </location>
</feature>
<organism evidence="11 12">
    <name type="scientific">Candidatus Erwinia haradaeae</name>
    <dbReference type="NCBI Taxonomy" id="1922217"/>
    <lineage>
        <taxon>Bacteria</taxon>
        <taxon>Pseudomonadati</taxon>
        <taxon>Pseudomonadota</taxon>
        <taxon>Gammaproteobacteria</taxon>
        <taxon>Enterobacterales</taxon>
        <taxon>Erwiniaceae</taxon>
        <taxon>Erwinia</taxon>
    </lineage>
</organism>
<keyword evidence="5 9" id="KW-0547">Nucleotide-binding</keyword>
<dbReference type="OrthoDB" id="9808150at2"/>
<name>A0A451CZY8_9GAMM</name>
<reference evidence="11 12" key="1">
    <citation type="submission" date="2019-02" db="EMBL/GenBank/DDBJ databases">
        <authorList>
            <person name="Manzano-Marin A."/>
            <person name="Manzano-Marin A."/>
        </authorList>
    </citation>
    <scope>NUCLEOTIDE SEQUENCE [LARGE SCALE GENOMIC DNA]</scope>
    <source>
        <strain evidence="11 12">ErCicurtihirsuta</strain>
    </source>
</reference>
<dbReference type="HAMAP" id="MF_00328">
    <property type="entry name" value="Guanylate_kinase"/>
    <property type="match status" value="1"/>
</dbReference>
<keyword evidence="9" id="KW-0963">Cytoplasm</keyword>
<accession>A0A451CZY8</accession>
<protein>
    <recommendedName>
        <fullName evidence="3 9">Guanylate kinase</fullName>
        <ecNumber evidence="2 9">2.7.4.8</ecNumber>
    </recommendedName>
    <alternativeName>
        <fullName evidence="8 9">GMP kinase</fullName>
    </alternativeName>
</protein>
<dbReference type="CDD" id="cd00071">
    <property type="entry name" value="GMPK"/>
    <property type="match status" value="1"/>
</dbReference>
<evidence type="ECO:0000259" key="10">
    <source>
        <dbReference type="PROSITE" id="PS50052"/>
    </source>
</evidence>
<evidence type="ECO:0000256" key="2">
    <source>
        <dbReference type="ARBA" id="ARBA00012961"/>
    </source>
</evidence>
<gene>
    <name evidence="9 11" type="primary">gmk</name>
    <name evidence="11" type="ORF">ERCICURT3053_623</name>
</gene>
<dbReference type="PANTHER" id="PTHR23117:SF13">
    <property type="entry name" value="GUANYLATE KINASE"/>
    <property type="match status" value="1"/>
</dbReference>
<sequence length="207" mass="24147">MHEGILFIISAPSGAGKSSLIESLLKTKPLSNMKLSISHTTRTIRPGEYHGEHYYFIKDYQFRNMINKKKFLEYAKVFGNYYGTSSQNVTQILQQGFDLLLDIDWQGARAIRKVMPKSKSIFILPPSKNELQRRLCQRNQDTQFVIAQRMDQAMTEISHYVEYDYLIINQKFDDALLDLQTIIKSEHLRLNRQKLRAKTLISQLLTN</sequence>